<dbReference type="AlphaFoldDB" id="T0RZP2"/>
<keyword evidence="1" id="KW-0472">Membrane</keyword>
<organism evidence="2 3">
    <name type="scientific">Saprolegnia diclina (strain VS20)</name>
    <dbReference type="NCBI Taxonomy" id="1156394"/>
    <lineage>
        <taxon>Eukaryota</taxon>
        <taxon>Sar</taxon>
        <taxon>Stramenopiles</taxon>
        <taxon>Oomycota</taxon>
        <taxon>Saprolegniomycetes</taxon>
        <taxon>Saprolegniales</taxon>
        <taxon>Saprolegniaceae</taxon>
        <taxon>Saprolegnia</taxon>
    </lineage>
</organism>
<gene>
    <name evidence="2" type="ORF">SDRG_04398</name>
</gene>
<evidence type="ECO:0000313" key="3">
    <source>
        <dbReference type="Proteomes" id="UP000030762"/>
    </source>
</evidence>
<feature type="transmembrane region" description="Helical" evidence="1">
    <location>
        <begin position="26"/>
        <end position="49"/>
    </location>
</feature>
<evidence type="ECO:0000313" key="2">
    <source>
        <dbReference type="EMBL" id="EQC37968.1"/>
    </source>
</evidence>
<proteinExistence type="predicted"/>
<dbReference type="Proteomes" id="UP000030762">
    <property type="component" value="Unassembled WGS sequence"/>
</dbReference>
<keyword evidence="3" id="KW-1185">Reference proteome</keyword>
<name>T0RZP2_SAPDV</name>
<evidence type="ECO:0008006" key="4">
    <source>
        <dbReference type="Google" id="ProtNLM"/>
    </source>
</evidence>
<reference evidence="2 3" key="1">
    <citation type="submission" date="2012-04" db="EMBL/GenBank/DDBJ databases">
        <title>The Genome Sequence of Saprolegnia declina VS20.</title>
        <authorList>
            <consortium name="The Broad Institute Genome Sequencing Platform"/>
            <person name="Russ C."/>
            <person name="Nusbaum C."/>
            <person name="Tyler B."/>
            <person name="van West P."/>
            <person name="Dieguez-Uribeondo J."/>
            <person name="de Bruijn I."/>
            <person name="Tripathy S."/>
            <person name="Jiang R."/>
            <person name="Young S.K."/>
            <person name="Zeng Q."/>
            <person name="Gargeya S."/>
            <person name="Fitzgerald M."/>
            <person name="Haas B."/>
            <person name="Abouelleil A."/>
            <person name="Alvarado L."/>
            <person name="Arachchi H.M."/>
            <person name="Berlin A."/>
            <person name="Chapman S.B."/>
            <person name="Goldberg J."/>
            <person name="Griggs A."/>
            <person name="Gujja S."/>
            <person name="Hansen M."/>
            <person name="Howarth C."/>
            <person name="Imamovic A."/>
            <person name="Larimer J."/>
            <person name="McCowen C."/>
            <person name="Montmayeur A."/>
            <person name="Murphy C."/>
            <person name="Neiman D."/>
            <person name="Pearson M."/>
            <person name="Priest M."/>
            <person name="Roberts A."/>
            <person name="Saif S."/>
            <person name="Shea T."/>
            <person name="Sisk P."/>
            <person name="Sykes S."/>
            <person name="Wortman J."/>
            <person name="Nusbaum C."/>
            <person name="Birren B."/>
        </authorList>
    </citation>
    <scope>NUCLEOTIDE SEQUENCE [LARGE SCALE GENOMIC DNA]</scope>
    <source>
        <strain evidence="2 3">VS20</strain>
    </source>
</reference>
<keyword evidence="1" id="KW-1133">Transmembrane helix</keyword>
<dbReference type="OrthoDB" id="74158at2759"/>
<dbReference type="VEuPathDB" id="FungiDB:SDRG_04398"/>
<feature type="transmembrane region" description="Helical" evidence="1">
    <location>
        <begin position="95"/>
        <end position="117"/>
    </location>
</feature>
<protein>
    <recommendedName>
        <fullName evidence="4">EamA domain-containing protein</fullName>
    </recommendedName>
</protein>
<accession>T0RZP2</accession>
<sequence>MVSSVESPRSSVTDTASFIGKASPPLWSYLILIISVLAMSSGGIWFALLTETPPFMQACWRLLLTAFLQFFGLVYELKTDKALDAAFWARYKASLPLLCIIGLSLSFHFGAWGWSVAHTSLLDSLLLVPRPHGPAH</sequence>
<dbReference type="RefSeq" id="XP_008608295.1">
    <property type="nucleotide sequence ID" value="XM_008610073.1"/>
</dbReference>
<evidence type="ECO:0000256" key="1">
    <source>
        <dbReference type="SAM" id="Phobius"/>
    </source>
</evidence>
<feature type="transmembrane region" description="Helical" evidence="1">
    <location>
        <begin position="55"/>
        <end position="75"/>
    </location>
</feature>
<dbReference type="GeneID" id="19945125"/>
<dbReference type="InParanoid" id="T0RZP2"/>
<dbReference type="EMBL" id="JH767142">
    <property type="protein sequence ID" value="EQC37968.1"/>
    <property type="molecule type" value="Genomic_DNA"/>
</dbReference>
<keyword evidence="1" id="KW-0812">Transmembrane</keyword>